<evidence type="ECO:0000256" key="1">
    <source>
        <dbReference type="SAM" id="Phobius"/>
    </source>
</evidence>
<feature type="transmembrane region" description="Helical" evidence="1">
    <location>
        <begin position="146"/>
        <end position="163"/>
    </location>
</feature>
<name>A0ABW5NTA1_9FLAO</name>
<dbReference type="EMBL" id="JBHUMD010000007">
    <property type="protein sequence ID" value="MFD2601517.1"/>
    <property type="molecule type" value="Genomic_DNA"/>
</dbReference>
<evidence type="ECO:0000313" key="2">
    <source>
        <dbReference type="EMBL" id="MFD2601517.1"/>
    </source>
</evidence>
<proteinExistence type="predicted"/>
<dbReference type="RefSeq" id="WP_379820086.1">
    <property type="nucleotide sequence ID" value="NZ_JBHUMD010000007.1"/>
</dbReference>
<protein>
    <recommendedName>
        <fullName evidence="4">DUF2975 domain-containing protein</fullName>
    </recommendedName>
</protein>
<evidence type="ECO:0000313" key="3">
    <source>
        <dbReference type="Proteomes" id="UP001597480"/>
    </source>
</evidence>
<feature type="transmembrane region" description="Helical" evidence="1">
    <location>
        <begin position="64"/>
        <end position="88"/>
    </location>
</feature>
<reference evidence="3" key="1">
    <citation type="journal article" date="2019" name="Int. J. Syst. Evol. Microbiol.">
        <title>The Global Catalogue of Microorganisms (GCM) 10K type strain sequencing project: providing services to taxonomists for standard genome sequencing and annotation.</title>
        <authorList>
            <consortium name="The Broad Institute Genomics Platform"/>
            <consortium name="The Broad Institute Genome Sequencing Center for Infectious Disease"/>
            <person name="Wu L."/>
            <person name="Ma J."/>
        </authorList>
    </citation>
    <scope>NUCLEOTIDE SEQUENCE [LARGE SCALE GENOMIC DNA]</scope>
    <source>
        <strain evidence="3">KCTC 42107</strain>
    </source>
</reference>
<dbReference type="Proteomes" id="UP001597480">
    <property type="component" value="Unassembled WGS sequence"/>
</dbReference>
<keyword evidence="1" id="KW-0812">Transmembrane</keyword>
<accession>A0ABW5NTA1</accession>
<sequence>MKHHLNIIILALRAVITFAAGMILYYIGYAYLFISNDETALIKDFFYDYFTPITSAVPDVNNKWFAIAFCVVYSALLVYAIVGVTRLCNCLISIRKGKMFYHTQGNEFRRAGSTFIIFAKSRYILFCTTAVLYFDVTIFFRQLPSFLLLYLLGKLILLLAHITEKGEFIQEENELTI</sequence>
<organism evidence="2 3">
    <name type="scientific">Flavobacterium suzhouense</name>
    <dbReference type="NCBI Taxonomy" id="1529638"/>
    <lineage>
        <taxon>Bacteria</taxon>
        <taxon>Pseudomonadati</taxon>
        <taxon>Bacteroidota</taxon>
        <taxon>Flavobacteriia</taxon>
        <taxon>Flavobacteriales</taxon>
        <taxon>Flavobacteriaceae</taxon>
        <taxon>Flavobacterium</taxon>
    </lineage>
</organism>
<evidence type="ECO:0008006" key="4">
    <source>
        <dbReference type="Google" id="ProtNLM"/>
    </source>
</evidence>
<keyword evidence="3" id="KW-1185">Reference proteome</keyword>
<keyword evidence="1" id="KW-0472">Membrane</keyword>
<keyword evidence="1" id="KW-1133">Transmembrane helix</keyword>
<feature type="transmembrane region" description="Helical" evidence="1">
    <location>
        <begin position="7"/>
        <end position="27"/>
    </location>
</feature>
<comment type="caution">
    <text evidence="2">The sequence shown here is derived from an EMBL/GenBank/DDBJ whole genome shotgun (WGS) entry which is preliminary data.</text>
</comment>
<gene>
    <name evidence="2" type="ORF">ACFSR3_05570</name>
</gene>